<organism evidence="2">
    <name type="scientific">Tanacetum cinerariifolium</name>
    <name type="common">Dalmatian daisy</name>
    <name type="synonym">Chrysanthemum cinerariifolium</name>
    <dbReference type="NCBI Taxonomy" id="118510"/>
    <lineage>
        <taxon>Eukaryota</taxon>
        <taxon>Viridiplantae</taxon>
        <taxon>Streptophyta</taxon>
        <taxon>Embryophyta</taxon>
        <taxon>Tracheophyta</taxon>
        <taxon>Spermatophyta</taxon>
        <taxon>Magnoliopsida</taxon>
        <taxon>eudicotyledons</taxon>
        <taxon>Gunneridae</taxon>
        <taxon>Pentapetalae</taxon>
        <taxon>asterids</taxon>
        <taxon>campanulids</taxon>
        <taxon>Asterales</taxon>
        <taxon>Asteraceae</taxon>
        <taxon>Asteroideae</taxon>
        <taxon>Anthemideae</taxon>
        <taxon>Anthemidinae</taxon>
        <taxon>Tanacetum</taxon>
    </lineage>
</organism>
<dbReference type="EMBL" id="BKCJ010009751">
    <property type="protein sequence ID" value="GEU88443.1"/>
    <property type="molecule type" value="Genomic_DNA"/>
</dbReference>
<accession>A0A6L2NQK2</accession>
<reference evidence="2" key="1">
    <citation type="journal article" date="2019" name="Sci. Rep.">
        <title>Draft genome of Tanacetum cinerariifolium, the natural source of mosquito coil.</title>
        <authorList>
            <person name="Yamashiro T."/>
            <person name="Shiraishi A."/>
            <person name="Satake H."/>
            <person name="Nakayama K."/>
        </authorList>
    </citation>
    <scope>NUCLEOTIDE SEQUENCE</scope>
</reference>
<sequence length="353" mass="41121">MRDTIAQTRFENVINLSNDSLLTKTTQALEITSLKRRFKKLKKKQRRKIHDIDADEDITLVNNQHDAEMFDVNDLHGEEVFVEKEVTDKEVSVVALVEIKTSKPKAKGIVLQEPSESTTTTTTKTISSKQSQDKSNAIMIEEPVKLKKKDQIRLDEEAALKLQAELQAEEQQELTDAKKDTLFIQFLEKRRKFFAAKRIEEKRNKPPTHAQQRKIMCTYLKNMEGKKLKDLKNKSFDSIQKMFDRAFNRQKVDDDKETAKLKELIEIIPDKEEVAIDAIPLAIKSPKIVDWKIHKEGKKRYYQIIRADGKSKMYMVFNLMLKEFDGEDLKDLYNLVKSKYESTKPVEDLDLLL</sequence>
<evidence type="ECO:0000313" key="2">
    <source>
        <dbReference type="EMBL" id="GEU88443.1"/>
    </source>
</evidence>
<feature type="compositionally biased region" description="Low complexity" evidence="1">
    <location>
        <begin position="115"/>
        <end position="133"/>
    </location>
</feature>
<name>A0A6L2NQK2_TANCI</name>
<dbReference type="AlphaFoldDB" id="A0A6L2NQK2"/>
<feature type="region of interest" description="Disordered" evidence="1">
    <location>
        <begin position="114"/>
        <end position="133"/>
    </location>
</feature>
<evidence type="ECO:0000256" key="1">
    <source>
        <dbReference type="SAM" id="MobiDB-lite"/>
    </source>
</evidence>
<gene>
    <name evidence="2" type="ORF">Tci_060421</name>
</gene>
<protein>
    <submittedName>
        <fullName evidence="2">Uncharacterized protein</fullName>
    </submittedName>
</protein>
<proteinExistence type="predicted"/>
<comment type="caution">
    <text evidence="2">The sequence shown here is derived from an EMBL/GenBank/DDBJ whole genome shotgun (WGS) entry which is preliminary data.</text>
</comment>